<comment type="catalytic activity">
    <reaction evidence="1">
        <text>ATP + protein L-histidine = ADP + protein N-phospho-L-histidine.</text>
        <dbReference type="EC" id="2.7.13.3"/>
    </reaction>
</comment>
<dbReference type="InterPro" id="IPR050351">
    <property type="entry name" value="BphY/WalK/GraS-like"/>
</dbReference>
<dbReference type="InterPro" id="IPR003594">
    <property type="entry name" value="HATPase_dom"/>
</dbReference>
<dbReference type="GO" id="GO:0000156">
    <property type="term" value="F:phosphorelay response regulator activity"/>
    <property type="evidence" value="ECO:0007669"/>
    <property type="project" value="TreeGrafter"/>
</dbReference>
<feature type="transmembrane region" description="Helical" evidence="8">
    <location>
        <begin position="14"/>
        <end position="38"/>
    </location>
</feature>
<dbReference type="Pfam" id="PF02518">
    <property type="entry name" value="HATPase_c"/>
    <property type="match status" value="1"/>
</dbReference>
<dbReference type="AlphaFoldDB" id="A0A3M6RQS3"/>
<dbReference type="RefSeq" id="WP_122244375.1">
    <property type="nucleotide sequence ID" value="NZ_RDQJ01000004.1"/>
</dbReference>
<gene>
    <name evidence="10" type="ORF">EBQ34_04435</name>
</gene>
<evidence type="ECO:0000256" key="6">
    <source>
        <dbReference type="ARBA" id="ARBA00022840"/>
    </source>
</evidence>
<evidence type="ECO:0000256" key="5">
    <source>
        <dbReference type="ARBA" id="ARBA00022777"/>
    </source>
</evidence>
<dbReference type="SUPFAM" id="SSF55874">
    <property type="entry name" value="ATPase domain of HSP90 chaperone/DNA topoisomerase II/histidine kinase"/>
    <property type="match status" value="1"/>
</dbReference>
<evidence type="ECO:0000256" key="1">
    <source>
        <dbReference type="ARBA" id="ARBA00000085"/>
    </source>
</evidence>
<dbReference type="Proteomes" id="UP000275180">
    <property type="component" value="Unassembled WGS sequence"/>
</dbReference>
<dbReference type="Gene3D" id="3.30.565.10">
    <property type="entry name" value="Histidine kinase-like ATPase, C-terminal domain"/>
    <property type="match status" value="1"/>
</dbReference>
<dbReference type="PROSITE" id="PS50109">
    <property type="entry name" value="HIS_KIN"/>
    <property type="match status" value="1"/>
</dbReference>
<evidence type="ECO:0000256" key="2">
    <source>
        <dbReference type="ARBA" id="ARBA00012438"/>
    </source>
</evidence>
<keyword evidence="5" id="KW-0418">Kinase</keyword>
<organism evidence="10 11">
    <name type="scientific">Vandammella animalimorsus</name>
    <dbReference type="NCBI Taxonomy" id="2029117"/>
    <lineage>
        <taxon>Bacteria</taxon>
        <taxon>Pseudomonadati</taxon>
        <taxon>Pseudomonadota</taxon>
        <taxon>Betaproteobacteria</taxon>
        <taxon>Burkholderiales</taxon>
        <taxon>Comamonadaceae</taxon>
        <taxon>Vandammella</taxon>
    </lineage>
</organism>
<dbReference type="InterPro" id="IPR036890">
    <property type="entry name" value="HATPase_C_sf"/>
</dbReference>
<dbReference type="GO" id="GO:0007234">
    <property type="term" value="P:osmosensory signaling via phosphorelay pathway"/>
    <property type="evidence" value="ECO:0007669"/>
    <property type="project" value="TreeGrafter"/>
</dbReference>
<keyword evidence="4" id="KW-0547">Nucleotide-binding</keyword>
<evidence type="ECO:0000256" key="7">
    <source>
        <dbReference type="ARBA" id="ARBA00023012"/>
    </source>
</evidence>
<proteinExistence type="predicted"/>
<keyword evidence="6" id="KW-0067">ATP-binding</keyword>
<accession>A0A3M6RQS3</accession>
<keyword evidence="7" id="KW-0902">Two-component regulatory system</keyword>
<dbReference type="GO" id="GO:0030295">
    <property type="term" value="F:protein kinase activator activity"/>
    <property type="evidence" value="ECO:0007669"/>
    <property type="project" value="TreeGrafter"/>
</dbReference>
<dbReference type="EC" id="2.7.13.3" evidence="2"/>
<dbReference type="OrthoDB" id="8554694at2"/>
<protein>
    <recommendedName>
        <fullName evidence="2">histidine kinase</fullName>
        <ecNumber evidence="2">2.7.13.3</ecNumber>
    </recommendedName>
</protein>
<feature type="domain" description="Histidine kinase" evidence="9">
    <location>
        <begin position="244"/>
        <end position="509"/>
    </location>
</feature>
<dbReference type="EMBL" id="RDQJ01000004">
    <property type="protein sequence ID" value="RMX17570.1"/>
    <property type="molecule type" value="Genomic_DNA"/>
</dbReference>
<keyword evidence="8" id="KW-1133">Transmembrane helix</keyword>
<evidence type="ECO:0000313" key="11">
    <source>
        <dbReference type="Proteomes" id="UP000275180"/>
    </source>
</evidence>
<dbReference type="PANTHER" id="PTHR42878">
    <property type="entry name" value="TWO-COMPONENT HISTIDINE KINASE"/>
    <property type="match status" value="1"/>
</dbReference>
<reference evidence="10 11" key="1">
    <citation type="submission" date="2018-10" db="EMBL/GenBank/DDBJ databases">
        <title>Comamonadaceae CDC group NO-1 genome sequencing and assembly.</title>
        <authorList>
            <person name="Bernier A.-M."/>
            <person name="Bernard K."/>
        </authorList>
    </citation>
    <scope>NUCLEOTIDE SEQUENCE [LARGE SCALE GENOMIC DNA]</scope>
    <source>
        <strain evidence="10 11">NML180582</strain>
    </source>
</reference>
<dbReference type="CDD" id="cd00075">
    <property type="entry name" value="HATPase"/>
    <property type="match status" value="1"/>
</dbReference>
<dbReference type="SMART" id="SM00387">
    <property type="entry name" value="HATPase_c"/>
    <property type="match status" value="1"/>
</dbReference>
<sequence>MTRPPRPLPPLPQLWRLALAGVIALAALLLYLLVQILLMQQTHIQRTGERVLWDITQAERETLRMQHSLQQWQSGALDNETMALRYDLWQSRIQLLRDGPQWRNLHAMGLAPLLNGVLSQALAGPARAASAPGAPIPTVMPSLALLEQLSDKLRIASSQITTTERAEYDLALAHQHQRIRTALLALLLLIICMLALLLILLRQLRQRERHSALLMEQRRLLQSDIAALQTTHRAHALYRYFVALLSQQMRAPLLEINTHVQRLKHGIQQRPANFPDQSGQSNDLSPLLERKSRHIREATLRVHNLITSVLSRLRIENGQLCASRLPCSLYVLAQQCCGRIRTLYPGRILHLRIQDAERGETEGSDADTAPNKQPLTLRTYRSAFNVRQARLANLPAFALSADPTLLEQLILNVLENACRYTPPDRPIEMSLSSTRSALELRVRDWGQGLSEAQIATLLPSSPDDVEDILTSEKGLGLQAAQAIAQLHGGTLSVTSAQPQGLCVTLILPR</sequence>
<evidence type="ECO:0000256" key="3">
    <source>
        <dbReference type="ARBA" id="ARBA00022679"/>
    </source>
</evidence>
<keyword evidence="8" id="KW-0472">Membrane</keyword>
<evidence type="ECO:0000259" key="9">
    <source>
        <dbReference type="PROSITE" id="PS50109"/>
    </source>
</evidence>
<comment type="caution">
    <text evidence="10">The sequence shown here is derived from an EMBL/GenBank/DDBJ whole genome shotgun (WGS) entry which is preliminary data.</text>
</comment>
<name>A0A3M6RQS3_9BURK</name>
<dbReference type="PANTHER" id="PTHR42878:SF7">
    <property type="entry name" value="SENSOR HISTIDINE KINASE GLRK"/>
    <property type="match status" value="1"/>
</dbReference>
<keyword evidence="8" id="KW-0812">Transmembrane</keyword>
<feature type="transmembrane region" description="Helical" evidence="8">
    <location>
        <begin position="182"/>
        <end position="201"/>
    </location>
</feature>
<dbReference type="GO" id="GO:0004673">
    <property type="term" value="F:protein histidine kinase activity"/>
    <property type="evidence" value="ECO:0007669"/>
    <property type="project" value="UniProtKB-EC"/>
</dbReference>
<dbReference type="PRINTS" id="PR00344">
    <property type="entry name" value="BCTRLSENSOR"/>
</dbReference>
<evidence type="ECO:0000256" key="8">
    <source>
        <dbReference type="SAM" id="Phobius"/>
    </source>
</evidence>
<evidence type="ECO:0000256" key="4">
    <source>
        <dbReference type="ARBA" id="ARBA00022741"/>
    </source>
</evidence>
<dbReference type="InterPro" id="IPR005467">
    <property type="entry name" value="His_kinase_dom"/>
</dbReference>
<evidence type="ECO:0000313" key="10">
    <source>
        <dbReference type="EMBL" id="RMX17570.1"/>
    </source>
</evidence>
<dbReference type="GO" id="GO:0005524">
    <property type="term" value="F:ATP binding"/>
    <property type="evidence" value="ECO:0007669"/>
    <property type="project" value="UniProtKB-KW"/>
</dbReference>
<dbReference type="InterPro" id="IPR004358">
    <property type="entry name" value="Sig_transdc_His_kin-like_C"/>
</dbReference>
<keyword evidence="3" id="KW-0808">Transferase</keyword>